<dbReference type="SUPFAM" id="SSF48403">
    <property type="entry name" value="Ankyrin repeat"/>
    <property type="match status" value="1"/>
</dbReference>
<dbReference type="EnsemblPlants" id="AUR62042452-RA">
    <property type="protein sequence ID" value="AUR62042452-RA:cds"/>
    <property type="gene ID" value="AUR62042452"/>
</dbReference>
<evidence type="ECO:0000256" key="3">
    <source>
        <dbReference type="PROSITE-ProRule" id="PRU00023"/>
    </source>
</evidence>
<dbReference type="Proteomes" id="UP000596660">
    <property type="component" value="Unplaced"/>
</dbReference>
<dbReference type="GO" id="GO:0005886">
    <property type="term" value="C:plasma membrane"/>
    <property type="evidence" value="ECO:0007669"/>
    <property type="project" value="TreeGrafter"/>
</dbReference>
<reference evidence="4" key="1">
    <citation type="journal article" date="2017" name="Nature">
        <title>The genome of Chenopodium quinoa.</title>
        <authorList>
            <person name="Jarvis D.E."/>
            <person name="Ho Y.S."/>
            <person name="Lightfoot D.J."/>
            <person name="Schmoeckel S.M."/>
            <person name="Li B."/>
            <person name="Borm T.J.A."/>
            <person name="Ohyanagi H."/>
            <person name="Mineta K."/>
            <person name="Michell C.T."/>
            <person name="Saber N."/>
            <person name="Kharbatia N.M."/>
            <person name="Rupper R.R."/>
            <person name="Sharp A.R."/>
            <person name="Dally N."/>
            <person name="Boughton B.A."/>
            <person name="Woo Y.H."/>
            <person name="Gao G."/>
            <person name="Schijlen E.G.W.M."/>
            <person name="Guo X."/>
            <person name="Momin A.A."/>
            <person name="Negrao S."/>
            <person name="Al-Babili S."/>
            <person name="Gehring C."/>
            <person name="Roessner U."/>
            <person name="Jung C."/>
            <person name="Murphy K."/>
            <person name="Arold S.T."/>
            <person name="Gojobori T."/>
            <person name="van der Linden C.G."/>
            <person name="van Loo E.N."/>
            <person name="Jellen E.N."/>
            <person name="Maughan P.J."/>
            <person name="Tester M."/>
        </authorList>
    </citation>
    <scope>NUCLEOTIDE SEQUENCE [LARGE SCALE GENOMIC DNA]</scope>
    <source>
        <strain evidence="4">cv. PI 614886</strain>
    </source>
</reference>
<sequence>MDIQIEKGQSVVTIRLYDAALLGDVPFLLHLLKEDPLILERCIIEKSSNIKQSPLHVAVAMGHLEFVVEILRREPKLDEMIDNLKGSSPLHIASAKGHLQIIETLIGAKPHMCFARDQEGRTPIFVAAVSGQIDALDSFIGQTLMQRRGGPMTVKLYYICVSYITS</sequence>
<keyword evidence="2 3" id="KW-0040">ANK repeat</keyword>
<protein>
    <submittedName>
        <fullName evidence="4">Uncharacterized protein</fullName>
    </submittedName>
</protein>
<dbReference type="AlphaFoldDB" id="A0A803N972"/>
<name>A0A803N972_CHEQI</name>
<dbReference type="PANTHER" id="PTHR24186">
    <property type="entry name" value="PROTEIN PHOSPHATASE 1 REGULATORY SUBUNIT"/>
    <property type="match status" value="1"/>
</dbReference>
<dbReference type="PROSITE" id="PS50088">
    <property type="entry name" value="ANK_REPEAT"/>
    <property type="match status" value="1"/>
</dbReference>
<evidence type="ECO:0000313" key="5">
    <source>
        <dbReference type="Proteomes" id="UP000596660"/>
    </source>
</evidence>
<proteinExistence type="predicted"/>
<dbReference type="InterPro" id="IPR036770">
    <property type="entry name" value="Ankyrin_rpt-contain_sf"/>
</dbReference>
<evidence type="ECO:0000313" key="4">
    <source>
        <dbReference type="EnsemblPlants" id="AUR62042452-RA:cds"/>
    </source>
</evidence>
<feature type="repeat" description="ANK" evidence="3">
    <location>
        <begin position="85"/>
        <end position="106"/>
    </location>
</feature>
<dbReference type="SMART" id="SM00248">
    <property type="entry name" value="ANK"/>
    <property type="match status" value="3"/>
</dbReference>
<dbReference type="Pfam" id="PF12796">
    <property type="entry name" value="Ank_2"/>
    <property type="match status" value="1"/>
</dbReference>
<dbReference type="Gene3D" id="1.25.40.20">
    <property type="entry name" value="Ankyrin repeat-containing domain"/>
    <property type="match status" value="1"/>
</dbReference>
<dbReference type="Gramene" id="AUR62042452-RA">
    <property type="protein sequence ID" value="AUR62042452-RA:cds"/>
    <property type="gene ID" value="AUR62042452"/>
</dbReference>
<evidence type="ECO:0000256" key="2">
    <source>
        <dbReference type="ARBA" id="ARBA00023043"/>
    </source>
</evidence>
<keyword evidence="5" id="KW-1185">Reference proteome</keyword>
<dbReference type="PROSITE" id="PS50297">
    <property type="entry name" value="ANK_REP_REGION"/>
    <property type="match status" value="1"/>
</dbReference>
<evidence type="ECO:0000256" key="1">
    <source>
        <dbReference type="ARBA" id="ARBA00022737"/>
    </source>
</evidence>
<organism evidence="4 5">
    <name type="scientific">Chenopodium quinoa</name>
    <name type="common">Quinoa</name>
    <dbReference type="NCBI Taxonomy" id="63459"/>
    <lineage>
        <taxon>Eukaryota</taxon>
        <taxon>Viridiplantae</taxon>
        <taxon>Streptophyta</taxon>
        <taxon>Embryophyta</taxon>
        <taxon>Tracheophyta</taxon>
        <taxon>Spermatophyta</taxon>
        <taxon>Magnoliopsida</taxon>
        <taxon>eudicotyledons</taxon>
        <taxon>Gunneridae</taxon>
        <taxon>Pentapetalae</taxon>
        <taxon>Caryophyllales</taxon>
        <taxon>Chenopodiaceae</taxon>
        <taxon>Chenopodioideae</taxon>
        <taxon>Atripliceae</taxon>
        <taxon>Chenopodium</taxon>
    </lineage>
</organism>
<accession>A0A803N972</accession>
<dbReference type="PANTHER" id="PTHR24186:SF37">
    <property type="entry name" value="PGG DOMAIN-CONTAINING PROTEIN"/>
    <property type="match status" value="1"/>
</dbReference>
<keyword evidence="1" id="KW-0677">Repeat</keyword>
<dbReference type="InterPro" id="IPR002110">
    <property type="entry name" value="Ankyrin_rpt"/>
</dbReference>
<reference evidence="4" key="2">
    <citation type="submission" date="2021-03" db="UniProtKB">
        <authorList>
            <consortium name="EnsemblPlants"/>
        </authorList>
    </citation>
    <scope>IDENTIFICATION</scope>
</reference>
<dbReference type="OMA" id="HVEFVME"/>